<evidence type="ECO:0000256" key="1">
    <source>
        <dbReference type="ARBA" id="ARBA00023242"/>
    </source>
</evidence>
<dbReference type="CDD" id="cd00067">
    <property type="entry name" value="GAL4"/>
    <property type="match status" value="1"/>
</dbReference>
<organism evidence="4 5">
    <name type="scientific">Colletotrichum tofieldiae</name>
    <dbReference type="NCBI Taxonomy" id="708197"/>
    <lineage>
        <taxon>Eukaryota</taxon>
        <taxon>Fungi</taxon>
        <taxon>Dikarya</taxon>
        <taxon>Ascomycota</taxon>
        <taxon>Pezizomycotina</taxon>
        <taxon>Sordariomycetes</taxon>
        <taxon>Hypocreomycetidae</taxon>
        <taxon>Glomerellales</taxon>
        <taxon>Glomerellaceae</taxon>
        <taxon>Colletotrichum</taxon>
        <taxon>Colletotrichum spaethianum species complex</taxon>
    </lineage>
</organism>
<dbReference type="GO" id="GO:0008270">
    <property type="term" value="F:zinc ion binding"/>
    <property type="evidence" value="ECO:0007669"/>
    <property type="project" value="InterPro"/>
</dbReference>
<reference evidence="4 5" key="1">
    <citation type="submission" date="2015-06" db="EMBL/GenBank/DDBJ databases">
        <title>Survival trade-offs in plant roots during colonization by closely related pathogenic and mutualistic fungi.</title>
        <authorList>
            <person name="Hacquard S."/>
            <person name="Kracher B."/>
            <person name="Hiruma K."/>
            <person name="Weinman A."/>
            <person name="Muench P."/>
            <person name="Garrido Oter R."/>
            <person name="Ver Loren van Themaat E."/>
            <person name="Dallerey J.-F."/>
            <person name="Damm U."/>
            <person name="Henrissat B."/>
            <person name="Lespinet O."/>
            <person name="Thon M."/>
            <person name="Kemen E."/>
            <person name="McHardy A.C."/>
            <person name="Schulze-Lefert P."/>
            <person name="O'Connell R.J."/>
        </authorList>
    </citation>
    <scope>NUCLEOTIDE SEQUENCE [LARGE SCALE GENOMIC DNA]</scope>
    <source>
        <strain evidence="4 5">0861</strain>
    </source>
</reference>
<dbReference type="EMBL" id="LFIV01000022">
    <property type="protein sequence ID" value="KZL75516.1"/>
    <property type="molecule type" value="Genomic_DNA"/>
</dbReference>
<evidence type="ECO:0000256" key="2">
    <source>
        <dbReference type="SAM" id="MobiDB-lite"/>
    </source>
</evidence>
<keyword evidence="5" id="KW-1185">Reference proteome</keyword>
<dbReference type="Pfam" id="PF00172">
    <property type="entry name" value="Zn_clus"/>
    <property type="match status" value="1"/>
</dbReference>
<dbReference type="PANTHER" id="PTHR38791">
    <property type="entry name" value="ZN(II)2CYS6 TRANSCRIPTION FACTOR (EUROFUNG)-RELATED-RELATED"/>
    <property type="match status" value="1"/>
</dbReference>
<name>A0A166WBA9_9PEZI</name>
<evidence type="ECO:0000313" key="5">
    <source>
        <dbReference type="Proteomes" id="UP000076552"/>
    </source>
</evidence>
<dbReference type="SUPFAM" id="SSF57701">
    <property type="entry name" value="Zn2/Cys6 DNA-binding domain"/>
    <property type="match status" value="1"/>
</dbReference>
<dbReference type="Proteomes" id="UP000076552">
    <property type="component" value="Unassembled WGS sequence"/>
</dbReference>
<dbReference type="GO" id="GO:0000981">
    <property type="term" value="F:DNA-binding transcription factor activity, RNA polymerase II-specific"/>
    <property type="evidence" value="ECO:0007669"/>
    <property type="project" value="InterPro"/>
</dbReference>
<dbReference type="InterPro" id="IPR036864">
    <property type="entry name" value="Zn2-C6_fun-type_DNA-bd_sf"/>
</dbReference>
<feature type="region of interest" description="Disordered" evidence="2">
    <location>
        <begin position="1"/>
        <end position="40"/>
    </location>
</feature>
<dbReference type="Gene3D" id="4.10.240.10">
    <property type="entry name" value="Zn(2)-C6 fungal-type DNA-binding domain"/>
    <property type="match status" value="1"/>
</dbReference>
<evidence type="ECO:0000313" key="4">
    <source>
        <dbReference type="EMBL" id="KZL75516.1"/>
    </source>
</evidence>
<comment type="caution">
    <text evidence="4">The sequence shown here is derived from an EMBL/GenBank/DDBJ whole genome shotgun (WGS) entry which is preliminary data.</text>
</comment>
<feature type="compositionally biased region" description="Low complexity" evidence="2">
    <location>
        <begin position="177"/>
        <end position="190"/>
    </location>
</feature>
<sequence length="635" mass="70837">MATPPRVSSPLVPGPSTLGDLQHRRIDPDSERQDRALGPPSDVCQTYLHTSCLIWETPSAINKSPVQTRLRLRKQAQHAMPNTGKPSPNCHLCRQRRVKLTPVEKCDLARPQCQRCVKYGVQCPGYRDDQDLRFQHTDSVTFGHRRRKKQHQTHPPPASGALEVIAFTPESTTSPASSQQSGHSGCQSAGTSPPPVLRSVRQHWTAESIPLVIGFYSSLDFLPGLFRGVGQDHCLILAGHVFTRAYVINRFRPKTDYRELSILLGGALASVQDAIKSPKAYTADSTIVAVWLLGNYEASPRGSWIYFRQLMMGGLERRSFITSQERGSAPEVPWHIHGQGILSLMRARGDRQLYTRTGRQIFWVMHNMLQVQHTITNTPCPPEFDHWLNIIEQTLHPIEALFLQIGRYISSACSLLSRLMPITRGGDTKRACAEYEQLLSECDQAELVMSEWMQAAPEYQIDPAPVYDYFWNSWRSARIKVHHMVILLTNLVEHAPGCPYNPHALQTRRDLCMEVIAASGRAVVDGIPRSLGGKARDTDPHAPTAYFDAVRLIWPLSHLYVIPTTPSHLRVAAREALLRIGREKGILTALTPRAGGAHFPPETLKGIPVDELDDSEGYLPNIVIKAGAKGPGAKR</sequence>
<keyword evidence="1" id="KW-0539">Nucleus</keyword>
<feature type="region of interest" description="Disordered" evidence="2">
    <location>
        <begin position="170"/>
        <end position="194"/>
    </location>
</feature>
<protein>
    <recommendedName>
        <fullName evidence="3">Zn(2)-C6 fungal-type domain-containing protein</fullName>
    </recommendedName>
</protein>
<proteinExistence type="predicted"/>
<dbReference type="InterPro" id="IPR053175">
    <property type="entry name" value="DHMBA_Reg_Transcription_Factor"/>
</dbReference>
<dbReference type="PANTHER" id="PTHR38791:SF1">
    <property type="entry name" value="TRANSCRIPTION FACTOR, PUTATIVE-RELATED"/>
    <property type="match status" value="1"/>
</dbReference>
<dbReference type="InterPro" id="IPR001138">
    <property type="entry name" value="Zn2Cys6_DnaBD"/>
</dbReference>
<gene>
    <name evidence="4" type="ORF">CT0861_05916</name>
</gene>
<feature type="domain" description="Zn(2)-C6 fungal-type" evidence="3">
    <location>
        <begin position="90"/>
        <end position="129"/>
    </location>
</feature>
<evidence type="ECO:0000259" key="3">
    <source>
        <dbReference type="Pfam" id="PF00172"/>
    </source>
</evidence>
<dbReference type="AlphaFoldDB" id="A0A166WBA9"/>
<feature type="compositionally biased region" description="Basic and acidic residues" evidence="2">
    <location>
        <begin position="21"/>
        <end position="35"/>
    </location>
</feature>
<accession>A0A166WBA9</accession>